<gene>
    <name evidence="2" type="ORF">HMPREF0216_01068</name>
</gene>
<keyword evidence="3" id="KW-1185">Reference proteome</keyword>
<organism evidence="2 3">
    <name type="scientific">Clostridium celatum DSM 1785</name>
    <dbReference type="NCBI Taxonomy" id="545697"/>
    <lineage>
        <taxon>Bacteria</taxon>
        <taxon>Bacillati</taxon>
        <taxon>Bacillota</taxon>
        <taxon>Clostridia</taxon>
        <taxon>Eubacteriales</taxon>
        <taxon>Clostridiaceae</taxon>
        <taxon>Clostridium</taxon>
    </lineage>
</organism>
<reference evidence="2 3" key="1">
    <citation type="submission" date="2012-05" db="EMBL/GenBank/DDBJ databases">
        <authorList>
            <person name="Weinstock G."/>
            <person name="Sodergren E."/>
            <person name="Lobos E.A."/>
            <person name="Fulton L."/>
            <person name="Fulton R."/>
            <person name="Courtney L."/>
            <person name="Fronick C."/>
            <person name="O'Laughlin M."/>
            <person name="Godfrey J."/>
            <person name="Wilson R.M."/>
            <person name="Miner T."/>
            <person name="Farmer C."/>
            <person name="Delehaunty K."/>
            <person name="Cordes M."/>
            <person name="Minx P."/>
            <person name="Tomlinson C."/>
            <person name="Chen J."/>
            <person name="Wollam A."/>
            <person name="Pepin K.H."/>
            <person name="Bhonagiri V."/>
            <person name="Zhang X."/>
            <person name="Suruliraj S."/>
            <person name="Warren W."/>
            <person name="Mitreva M."/>
            <person name="Mardis E.R."/>
            <person name="Wilson R.K."/>
        </authorList>
    </citation>
    <scope>NUCLEOTIDE SEQUENCE [LARGE SCALE GENOMIC DNA]</scope>
    <source>
        <strain evidence="2 3">DSM 1785</strain>
    </source>
</reference>
<name>L1QK49_9CLOT</name>
<dbReference type="STRING" id="545697.HMPREF0216_01068"/>
<evidence type="ECO:0000259" key="1">
    <source>
        <dbReference type="Pfam" id="PF21117"/>
    </source>
</evidence>
<dbReference type="EMBL" id="AMEZ01000027">
    <property type="protein sequence ID" value="EKY27957.1"/>
    <property type="molecule type" value="Genomic_DNA"/>
</dbReference>
<evidence type="ECO:0000313" key="3">
    <source>
        <dbReference type="Proteomes" id="UP000010420"/>
    </source>
</evidence>
<dbReference type="HOGENOM" id="CLU_2859729_0_0_9"/>
<evidence type="ECO:0000313" key="2">
    <source>
        <dbReference type="EMBL" id="EKY27957.1"/>
    </source>
</evidence>
<protein>
    <recommendedName>
        <fullName evidence="1">MRB1590-like C-terminal domain-containing protein</fullName>
    </recommendedName>
</protein>
<dbReference type="Proteomes" id="UP000010420">
    <property type="component" value="Unassembled WGS sequence"/>
</dbReference>
<dbReference type="Pfam" id="PF21117">
    <property type="entry name" value="MRB1590_C"/>
    <property type="match status" value="1"/>
</dbReference>
<dbReference type="InterPro" id="IPR049069">
    <property type="entry name" value="MRB1590-like_C"/>
</dbReference>
<proteinExistence type="predicted"/>
<dbReference type="AlphaFoldDB" id="L1QK49"/>
<feature type="domain" description="MRB1590-like C-terminal" evidence="1">
    <location>
        <begin position="1"/>
        <end position="64"/>
    </location>
</feature>
<comment type="caution">
    <text evidence="2">The sequence shown here is derived from an EMBL/GenBank/DDBJ whole genome shotgun (WGS) entry which is preliminary data.</text>
</comment>
<sequence length="64" mass="7437">MKYAENNLMGKNLTLSQIADKICDEMNKNLIDIDRIKGGYGSLAKVRKQELLCAYNRYRKIKIK</sequence>
<dbReference type="PATRIC" id="fig|545697.3.peg.1051"/>
<accession>L1QK49</accession>